<organism evidence="1 2">
    <name type="scientific">Nocardioides luteus</name>
    <dbReference type="NCBI Taxonomy" id="1844"/>
    <lineage>
        <taxon>Bacteria</taxon>
        <taxon>Bacillati</taxon>
        <taxon>Actinomycetota</taxon>
        <taxon>Actinomycetes</taxon>
        <taxon>Propionibacteriales</taxon>
        <taxon>Nocardioidaceae</taxon>
        <taxon>Nocardioides</taxon>
    </lineage>
</organism>
<reference evidence="1" key="2">
    <citation type="submission" date="2023-01" db="EMBL/GenBank/DDBJ databases">
        <authorList>
            <person name="Sun Q."/>
            <person name="Evtushenko L."/>
        </authorList>
    </citation>
    <scope>NUCLEOTIDE SEQUENCE</scope>
    <source>
        <strain evidence="1">VKM Ac-1246</strain>
    </source>
</reference>
<name>A0ABQ5SVL8_9ACTN</name>
<keyword evidence="2" id="KW-1185">Reference proteome</keyword>
<comment type="caution">
    <text evidence="1">The sequence shown here is derived from an EMBL/GenBank/DDBJ whole genome shotgun (WGS) entry which is preliminary data.</text>
</comment>
<sequence length="591" mass="63141">MTTSAPGFAAVSAAGAGPPALAPAALAVAPDASCDGTRGGLQTATWGGFEPLADGRTLILSREVRRRNQPVGPEEVARMLATGDRMALAQMLPTFGAVQQRGHAVIATTDALGFRHLHYRVGDGWAAVSTSARVLAGLEPTGLDHTGVAVQSLLGWQLRGHSLFESVTKVPAGRSVEIRDGRLRMDAFIEDPAQPVERVGIEEAVESTSTMLRGYLDAYLDDHPDAILQLSGGQDSRLLLSAIDPRRRPGLRVMTLGAPDSPDVRIATAIARRYGMRHEILGVDGLDELEPEEAYALCVAAAGATELCADPLAWAALELAETRAMPGPRISGVGGEVARGFYYHGRDGSGPVTEARARRLADWRMFVNEAVEGAALRTEFRERAREAAHAEVLAALAEGGRSWFDATDELYLGQRVQNWAGATESPVSAVRRIVNPMLDDRWVSTIRAVDPEEKAGSRFIARVQIELDADLARIPLDGRPSPAAYVAPGWRSAWQRGSTKATKVGRKVRQRVRRSGRPPVGGQILAEAVTTYWRAHPEAVAGLAAGDVVEPRWLDDVLAGRHQPAPSTVAFLLNLVVATGVVRGASVTAGR</sequence>
<reference evidence="1" key="1">
    <citation type="journal article" date="2014" name="Int. J. Syst. Evol. Microbiol.">
        <title>Complete genome of a new Firmicutes species belonging to the dominant human colonic microbiota ('Ruminococcus bicirculans') reveals two chromosomes and a selective capacity to utilize plant glucans.</title>
        <authorList>
            <consortium name="NISC Comparative Sequencing Program"/>
            <person name="Wegmann U."/>
            <person name="Louis P."/>
            <person name="Goesmann A."/>
            <person name="Henrissat B."/>
            <person name="Duncan S.H."/>
            <person name="Flint H.J."/>
        </authorList>
    </citation>
    <scope>NUCLEOTIDE SEQUENCE</scope>
    <source>
        <strain evidence="1">VKM Ac-1246</strain>
    </source>
</reference>
<accession>A0ABQ5SVL8</accession>
<dbReference type="RefSeq" id="WP_189117677.1">
    <property type="nucleotide sequence ID" value="NZ_BMRK01000004.1"/>
</dbReference>
<evidence type="ECO:0000313" key="1">
    <source>
        <dbReference type="EMBL" id="GLJ67653.1"/>
    </source>
</evidence>
<proteinExistence type="predicted"/>
<dbReference type="Proteomes" id="UP001142292">
    <property type="component" value="Unassembled WGS sequence"/>
</dbReference>
<dbReference type="SUPFAM" id="SSF56235">
    <property type="entry name" value="N-terminal nucleophile aminohydrolases (Ntn hydrolases)"/>
    <property type="match status" value="1"/>
</dbReference>
<evidence type="ECO:0008006" key="3">
    <source>
        <dbReference type="Google" id="ProtNLM"/>
    </source>
</evidence>
<protein>
    <recommendedName>
        <fullName evidence="3">Asparagine synthetase domain-containing protein</fullName>
    </recommendedName>
</protein>
<dbReference type="Gene3D" id="3.40.50.620">
    <property type="entry name" value="HUPs"/>
    <property type="match status" value="1"/>
</dbReference>
<gene>
    <name evidence="1" type="ORF">GCM10017579_16890</name>
</gene>
<dbReference type="InterPro" id="IPR014729">
    <property type="entry name" value="Rossmann-like_a/b/a_fold"/>
</dbReference>
<dbReference type="InterPro" id="IPR029055">
    <property type="entry name" value="Ntn_hydrolases_N"/>
</dbReference>
<evidence type="ECO:0000313" key="2">
    <source>
        <dbReference type="Proteomes" id="UP001142292"/>
    </source>
</evidence>
<dbReference type="SUPFAM" id="SSF52402">
    <property type="entry name" value="Adenine nucleotide alpha hydrolases-like"/>
    <property type="match status" value="1"/>
</dbReference>
<dbReference type="EMBL" id="BSEL01000004">
    <property type="protein sequence ID" value="GLJ67653.1"/>
    <property type="molecule type" value="Genomic_DNA"/>
</dbReference>